<keyword evidence="1" id="KW-0175">Coiled coil</keyword>
<feature type="region of interest" description="Disordered" evidence="2">
    <location>
        <begin position="409"/>
        <end position="439"/>
    </location>
</feature>
<organism evidence="3 4">
    <name type="scientific">Ceraceosorus guamensis</name>
    <dbReference type="NCBI Taxonomy" id="1522189"/>
    <lineage>
        <taxon>Eukaryota</taxon>
        <taxon>Fungi</taxon>
        <taxon>Dikarya</taxon>
        <taxon>Basidiomycota</taxon>
        <taxon>Ustilaginomycotina</taxon>
        <taxon>Exobasidiomycetes</taxon>
        <taxon>Ceraceosorales</taxon>
        <taxon>Ceraceosoraceae</taxon>
        <taxon>Ceraceosorus</taxon>
    </lineage>
</organism>
<feature type="region of interest" description="Disordered" evidence="2">
    <location>
        <begin position="368"/>
        <end position="396"/>
    </location>
</feature>
<dbReference type="AlphaFoldDB" id="A0A316W140"/>
<dbReference type="PANTHER" id="PTHR18976:SF34">
    <property type="entry name" value="LIPID-BINDING PROTEIN"/>
    <property type="match status" value="1"/>
</dbReference>
<dbReference type="Gene3D" id="1.20.5.1230">
    <property type="entry name" value="Apolipoprotein A-I"/>
    <property type="match status" value="1"/>
</dbReference>
<protein>
    <submittedName>
        <fullName evidence="3">Uncharacterized protein</fullName>
    </submittedName>
</protein>
<feature type="coiled-coil region" evidence="1">
    <location>
        <begin position="99"/>
        <end position="203"/>
    </location>
</feature>
<feature type="compositionally biased region" description="Pro residues" evidence="2">
    <location>
        <begin position="429"/>
        <end position="439"/>
    </location>
</feature>
<evidence type="ECO:0000256" key="2">
    <source>
        <dbReference type="SAM" id="MobiDB-lite"/>
    </source>
</evidence>
<dbReference type="OrthoDB" id="9886755at2759"/>
<evidence type="ECO:0000256" key="1">
    <source>
        <dbReference type="SAM" id="Coils"/>
    </source>
</evidence>
<feature type="compositionally biased region" description="Polar residues" evidence="2">
    <location>
        <begin position="23"/>
        <end position="32"/>
    </location>
</feature>
<reference evidence="3 4" key="1">
    <citation type="journal article" date="2018" name="Mol. Biol. Evol.">
        <title>Broad Genomic Sampling Reveals a Smut Pathogenic Ancestry of the Fungal Clade Ustilaginomycotina.</title>
        <authorList>
            <person name="Kijpornyongpan T."/>
            <person name="Mondo S.J."/>
            <person name="Barry K."/>
            <person name="Sandor L."/>
            <person name="Lee J."/>
            <person name="Lipzen A."/>
            <person name="Pangilinan J."/>
            <person name="LaButti K."/>
            <person name="Hainaut M."/>
            <person name="Henrissat B."/>
            <person name="Grigoriev I.V."/>
            <person name="Spatafora J.W."/>
            <person name="Aime M.C."/>
        </authorList>
    </citation>
    <scope>NUCLEOTIDE SEQUENCE [LARGE SCALE GENOMIC DNA]</scope>
    <source>
        <strain evidence="3 4">MCA 4658</strain>
    </source>
</reference>
<sequence length="439" mass="49702">MARSRHRKSQAPIDEGERESGDNRVTSDTIASTEPRLTPQQRAGIQVAYQNRLADAQKLADQNAKERATAQLERLLQAGREEIQAILEREAADGRQQIAEEAAGLRQRMDQEASDLRQRIEEEAADLRQRMEKEARDLRQRMEEEAADLRQRIQEEAADLRQRIQEEAAGSRQRIQEEAAGSRQRIQEEAADIRQRIDQDVAERRQQAEATLAGEVAETRARENSRINREFAQHRHELDQQLNAYSQQRKEEVETALAQRWTQECERVDDELARQLELRMEEAEEELSEQRAQDTVPILPAWWLMNGRAQPAGAQEAGQEMEVETEADAEEWVNPEWRARFQRSTVDAAPGTTVDQPQAAYGGRLLMEDPSEMGSPRYSPTPQFRQIPHAPETPTFDLEDIGTALVVAHNAPASAHGRQVSADTEVGTPQPPAEAPSSP</sequence>
<dbReference type="RefSeq" id="XP_025370374.1">
    <property type="nucleotide sequence ID" value="XM_025510001.1"/>
</dbReference>
<name>A0A316W140_9BASI</name>
<dbReference type="InParanoid" id="A0A316W140"/>
<keyword evidence="4" id="KW-1185">Reference proteome</keyword>
<evidence type="ECO:0000313" key="3">
    <source>
        <dbReference type="EMBL" id="PWN43214.1"/>
    </source>
</evidence>
<dbReference type="SUPFAM" id="SSF58113">
    <property type="entry name" value="Apolipoprotein A-I"/>
    <property type="match status" value="1"/>
</dbReference>
<dbReference type="InterPro" id="IPR050163">
    <property type="entry name" value="Apolipoprotein_A1/A4/E"/>
</dbReference>
<gene>
    <name evidence="3" type="ORF">IE81DRAFT_100081</name>
</gene>
<feature type="coiled-coil region" evidence="1">
    <location>
        <begin position="235"/>
        <end position="293"/>
    </location>
</feature>
<accession>A0A316W140</accession>
<feature type="region of interest" description="Disordered" evidence="2">
    <location>
        <begin position="1"/>
        <end position="42"/>
    </location>
</feature>
<proteinExistence type="predicted"/>
<dbReference type="STRING" id="1522189.A0A316W140"/>
<dbReference type="PANTHER" id="PTHR18976">
    <property type="entry name" value="APOLIPOPROTEIN"/>
    <property type="match status" value="1"/>
</dbReference>
<dbReference type="GeneID" id="37031871"/>
<evidence type="ECO:0000313" key="4">
    <source>
        <dbReference type="Proteomes" id="UP000245783"/>
    </source>
</evidence>
<dbReference type="Proteomes" id="UP000245783">
    <property type="component" value="Unassembled WGS sequence"/>
</dbReference>
<dbReference type="EMBL" id="KZ819372">
    <property type="protein sequence ID" value="PWN43214.1"/>
    <property type="molecule type" value="Genomic_DNA"/>
</dbReference>